<gene>
    <name evidence="6" type="ORF">SAMN02982985_02950</name>
</gene>
<dbReference type="InterPro" id="IPR037187">
    <property type="entry name" value="DnaK_N"/>
</dbReference>
<dbReference type="Proteomes" id="UP000199470">
    <property type="component" value="Unassembled WGS sequence"/>
</dbReference>
<dbReference type="InterPro" id="IPR000962">
    <property type="entry name" value="Znf_DskA_TraR"/>
</dbReference>
<dbReference type="EMBL" id="FOTW01000013">
    <property type="protein sequence ID" value="SFM14595.1"/>
    <property type="molecule type" value="Genomic_DNA"/>
</dbReference>
<dbReference type="RefSeq" id="WP_093388446.1">
    <property type="nucleotide sequence ID" value="NZ_FOTW01000013.1"/>
</dbReference>
<feature type="domain" description="Zinc finger DksA/TraR C4-type" evidence="5">
    <location>
        <begin position="86"/>
        <end position="121"/>
    </location>
</feature>
<keyword evidence="3" id="KW-0862">Zinc</keyword>
<dbReference type="Pfam" id="PF01258">
    <property type="entry name" value="zf-dskA_traR"/>
    <property type="match status" value="1"/>
</dbReference>
<evidence type="ECO:0000256" key="3">
    <source>
        <dbReference type="ARBA" id="ARBA00022833"/>
    </source>
</evidence>
<evidence type="ECO:0000256" key="4">
    <source>
        <dbReference type="PROSITE-ProRule" id="PRU00510"/>
    </source>
</evidence>
<keyword evidence="7" id="KW-1185">Reference proteome</keyword>
<reference evidence="6 7" key="1">
    <citation type="submission" date="2016-10" db="EMBL/GenBank/DDBJ databases">
        <authorList>
            <person name="de Groot N.N."/>
        </authorList>
    </citation>
    <scope>NUCLEOTIDE SEQUENCE [LARGE SCALE GENOMIC DNA]</scope>
    <source>
        <strain evidence="6 7">ATCC 43154</strain>
    </source>
</reference>
<evidence type="ECO:0000313" key="7">
    <source>
        <dbReference type="Proteomes" id="UP000199470"/>
    </source>
</evidence>
<feature type="zinc finger region" description="dksA C4-type" evidence="4">
    <location>
        <begin position="91"/>
        <end position="115"/>
    </location>
</feature>
<accession>A0A1I4NGT1</accession>
<sequence>MHGLDPEHIASLRERLEQARAALFVQLAGELDVQAGALGAPLREPEASPADNASNRTLSELAQGTVEHTARQLKLVRHALAKLEDGAYGLCEQCDGPIGYSRLQARPEARLCIVCQTRAERPPR</sequence>
<proteinExistence type="predicted"/>
<evidence type="ECO:0000256" key="1">
    <source>
        <dbReference type="ARBA" id="ARBA00022723"/>
    </source>
</evidence>
<evidence type="ECO:0000259" key="5">
    <source>
        <dbReference type="Pfam" id="PF01258"/>
    </source>
</evidence>
<dbReference type="PANTHER" id="PTHR33823:SF4">
    <property type="entry name" value="GENERAL STRESS PROTEIN 16O"/>
    <property type="match status" value="1"/>
</dbReference>
<dbReference type="Gene3D" id="1.20.120.910">
    <property type="entry name" value="DksA, coiled-coil domain"/>
    <property type="match status" value="1"/>
</dbReference>
<dbReference type="AlphaFoldDB" id="A0A1I4NGT1"/>
<dbReference type="STRING" id="758825.SAMN02982985_02950"/>
<dbReference type="PANTHER" id="PTHR33823">
    <property type="entry name" value="RNA POLYMERASE-BINDING TRANSCRIPTION FACTOR DKSA-RELATED"/>
    <property type="match status" value="1"/>
</dbReference>
<evidence type="ECO:0000313" key="6">
    <source>
        <dbReference type="EMBL" id="SFM14595.1"/>
    </source>
</evidence>
<name>A0A1I4NGT1_9BURK</name>
<dbReference type="PROSITE" id="PS51128">
    <property type="entry name" value="ZF_DKSA_2"/>
    <property type="match status" value="1"/>
</dbReference>
<organism evidence="6 7">
    <name type="scientific">Rugamonas rubra</name>
    <dbReference type="NCBI Taxonomy" id="758825"/>
    <lineage>
        <taxon>Bacteria</taxon>
        <taxon>Pseudomonadati</taxon>
        <taxon>Pseudomonadota</taxon>
        <taxon>Betaproteobacteria</taxon>
        <taxon>Burkholderiales</taxon>
        <taxon>Oxalobacteraceae</taxon>
        <taxon>Telluria group</taxon>
        <taxon>Rugamonas</taxon>
    </lineage>
</organism>
<dbReference type="SUPFAM" id="SSF109635">
    <property type="entry name" value="DnaK suppressor protein DksA, alpha-hairpin domain"/>
    <property type="match status" value="1"/>
</dbReference>
<dbReference type="InterPro" id="IPR020458">
    <property type="entry name" value="Znf_DskA_TraR_CS"/>
</dbReference>
<dbReference type="OrthoDB" id="9811543at2"/>
<keyword evidence="2" id="KW-0863">Zinc-finger</keyword>
<dbReference type="SUPFAM" id="SSF57716">
    <property type="entry name" value="Glucocorticoid receptor-like (DNA-binding domain)"/>
    <property type="match status" value="1"/>
</dbReference>
<keyword evidence="1" id="KW-0479">Metal-binding</keyword>
<dbReference type="PROSITE" id="PS01102">
    <property type="entry name" value="ZF_DKSA_1"/>
    <property type="match status" value="1"/>
</dbReference>
<evidence type="ECO:0000256" key="2">
    <source>
        <dbReference type="ARBA" id="ARBA00022771"/>
    </source>
</evidence>
<dbReference type="GO" id="GO:0008270">
    <property type="term" value="F:zinc ion binding"/>
    <property type="evidence" value="ECO:0007669"/>
    <property type="project" value="UniProtKB-KW"/>
</dbReference>
<protein>
    <submittedName>
        <fullName evidence="6">Transcriptional regulator, TraR/DksA family</fullName>
    </submittedName>
</protein>